<dbReference type="EMBL" id="JBHRZH010000006">
    <property type="protein sequence ID" value="MFC3761091.1"/>
    <property type="molecule type" value="Genomic_DNA"/>
</dbReference>
<name>A0ABV7Y8T2_9ACTN</name>
<keyword evidence="2" id="KW-1185">Reference proteome</keyword>
<dbReference type="RefSeq" id="WP_205117308.1">
    <property type="nucleotide sequence ID" value="NZ_JAFBCM010000001.1"/>
</dbReference>
<dbReference type="Proteomes" id="UP001595699">
    <property type="component" value="Unassembled WGS sequence"/>
</dbReference>
<sequence length="68" mass="7499">MDRWLRAELARLLDEPRPPSRRIGIEQEFVVTRGGTTVDFASVARAVGYRASGWTAATRTHIACRGAA</sequence>
<evidence type="ECO:0000313" key="2">
    <source>
        <dbReference type="Proteomes" id="UP001595699"/>
    </source>
</evidence>
<protein>
    <submittedName>
        <fullName evidence="1">Uncharacterized protein</fullName>
    </submittedName>
</protein>
<accession>A0ABV7Y8T2</accession>
<reference evidence="2" key="1">
    <citation type="journal article" date="2019" name="Int. J. Syst. Evol. Microbiol.">
        <title>The Global Catalogue of Microorganisms (GCM) 10K type strain sequencing project: providing services to taxonomists for standard genome sequencing and annotation.</title>
        <authorList>
            <consortium name="The Broad Institute Genomics Platform"/>
            <consortium name="The Broad Institute Genome Sequencing Center for Infectious Disease"/>
            <person name="Wu L."/>
            <person name="Ma J."/>
        </authorList>
    </citation>
    <scope>NUCLEOTIDE SEQUENCE [LARGE SCALE GENOMIC DNA]</scope>
    <source>
        <strain evidence="2">CGMCC 4.7241</strain>
    </source>
</reference>
<comment type="caution">
    <text evidence="1">The sequence shown here is derived from an EMBL/GenBank/DDBJ whole genome shotgun (WGS) entry which is preliminary data.</text>
</comment>
<organism evidence="1 2">
    <name type="scientific">Tenggerimyces flavus</name>
    <dbReference type="NCBI Taxonomy" id="1708749"/>
    <lineage>
        <taxon>Bacteria</taxon>
        <taxon>Bacillati</taxon>
        <taxon>Actinomycetota</taxon>
        <taxon>Actinomycetes</taxon>
        <taxon>Propionibacteriales</taxon>
        <taxon>Nocardioidaceae</taxon>
        <taxon>Tenggerimyces</taxon>
    </lineage>
</organism>
<gene>
    <name evidence="1" type="ORF">ACFOUW_09585</name>
</gene>
<evidence type="ECO:0000313" key="1">
    <source>
        <dbReference type="EMBL" id="MFC3761091.1"/>
    </source>
</evidence>
<proteinExistence type="predicted"/>